<evidence type="ECO:0000313" key="2">
    <source>
        <dbReference type="Proteomes" id="UP000680067"/>
    </source>
</evidence>
<name>A0A941DN80_9BURK</name>
<dbReference type="SMART" id="SM00671">
    <property type="entry name" value="SEL1"/>
    <property type="match status" value="4"/>
</dbReference>
<dbReference type="InterPro" id="IPR011990">
    <property type="entry name" value="TPR-like_helical_dom_sf"/>
</dbReference>
<accession>A0A941DN80</accession>
<dbReference type="InterPro" id="IPR006597">
    <property type="entry name" value="Sel1-like"/>
</dbReference>
<dbReference type="EMBL" id="JAGSPN010000016">
    <property type="protein sequence ID" value="MBR7783918.1"/>
    <property type="molecule type" value="Genomic_DNA"/>
</dbReference>
<keyword evidence="2" id="KW-1185">Reference proteome</keyword>
<protein>
    <submittedName>
        <fullName evidence="1">Sel1 repeat family protein</fullName>
    </submittedName>
</protein>
<dbReference type="PANTHER" id="PTHR11102">
    <property type="entry name" value="SEL-1-LIKE PROTEIN"/>
    <property type="match status" value="1"/>
</dbReference>
<reference evidence="1" key="1">
    <citation type="submission" date="2021-04" db="EMBL/GenBank/DDBJ databases">
        <title>novel species isolated from subtropical streams in China.</title>
        <authorList>
            <person name="Lu H."/>
        </authorList>
    </citation>
    <scope>NUCLEOTIDE SEQUENCE</scope>
    <source>
        <strain evidence="1">LFS511W</strain>
    </source>
</reference>
<dbReference type="SUPFAM" id="SSF81901">
    <property type="entry name" value="HCP-like"/>
    <property type="match status" value="2"/>
</dbReference>
<dbReference type="Proteomes" id="UP000680067">
    <property type="component" value="Unassembled WGS sequence"/>
</dbReference>
<sequence length="284" mass="31660">MTNVLYCILFGLIIYAGLQQSKRQASPETFANASAQDLFLAGEDAYFGREHRPQNTGRAIALWELAATKGSLQAARSLAQLYENKELPEQSPGLAIHWYGRAAELGDSRAQRYVGDAFYSGEVAPRDHTKAMKMFRRCATKEAYCKTMWASLLLDNAPDDAAQKKALELLHQADDAGESNAQRMLAMAQLEGSLGMSKNTEKGLDQLFRSGYRDAKSQYLIGQYYEQGKYLRRNDSEAKAWYLKAAQNGHHDAVTALQKLCKSSADKDASCLTWREVQAKLHTS</sequence>
<evidence type="ECO:0000313" key="1">
    <source>
        <dbReference type="EMBL" id="MBR7783918.1"/>
    </source>
</evidence>
<dbReference type="InterPro" id="IPR050767">
    <property type="entry name" value="Sel1_AlgK"/>
</dbReference>
<gene>
    <name evidence="1" type="ORF">KDM89_17365</name>
</gene>
<dbReference type="AlphaFoldDB" id="A0A941DN80"/>
<proteinExistence type="predicted"/>
<dbReference type="Gene3D" id="1.25.40.10">
    <property type="entry name" value="Tetratricopeptide repeat domain"/>
    <property type="match status" value="2"/>
</dbReference>
<dbReference type="Pfam" id="PF08238">
    <property type="entry name" value="Sel1"/>
    <property type="match status" value="5"/>
</dbReference>
<organism evidence="1 2">
    <name type="scientific">Undibacterium luofuense</name>
    <dbReference type="NCBI Taxonomy" id="2828733"/>
    <lineage>
        <taxon>Bacteria</taxon>
        <taxon>Pseudomonadati</taxon>
        <taxon>Pseudomonadota</taxon>
        <taxon>Betaproteobacteria</taxon>
        <taxon>Burkholderiales</taxon>
        <taxon>Oxalobacteraceae</taxon>
        <taxon>Undibacterium</taxon>
    </lineage>
</organism>
<comment type="caution">
    <text evidence="1">The sequence shown here is derived from an EMBL/GenBank/DDBJ whole genome shotgun (WGS) entry which is preliminary data.</text>
</comment>
<dbReference type="PANTHER" id="PTHR11102:SF160">
    <property type="entry name" value="ERAD-ASSOCIATED E3 UBIQUITIN-PROTEIN LIGASE COMPONENT HRD3"/>
    <property type="match status" value="1"/>
</dbReference>